<accession>A0A370I618</accession>
<name>A0A370I618_9NOCA</name>
<dbReference type="GO" id="GO:0016020">
    <property type="term" value="C:membrane"/>
    <property type="evidence" value="ECO:0007669"/>
    <property type="project" value="TreeGrafter"/>
</dbReference>
<dbReference type="Gene3D" id="3.40.50.1820">
    <property type="entry name" value="alpha/beta hydrolase"/>
    <property type="match status" value="1"/>
</dbReference>
<proteinExistence type="predicted"/>
<dbReference type="PANTHER" id="PTHR43798:SF33">
    <property type="entry name" value="HYDROLASE, PUTATIVE (AFU_ORTHOLOGUE AFUA_2G14860)-RELATED"/>
    <property type="match status" value="1"/>
</dbReference>
<dbReference type="InterPro" id="IPR000639">
    <property type="entry name" value="Epox_hydrolase-like"/>
</dbReference>
<comment type="caution">
    <text evidence="2">The sequence shown here is derived from an EMBL/GenBank/DDBJ whole genome shotgun (WGS) entry which is preliminary data.</text>
</comment>
<evidence type="ECO:0000313" key="2">
    <source>
        <dbReference type="EMBL" id="RDI66156.1"/>
    </source>
</evidence>
<reference evidence="2 3" key="1">
    <citation type="submission" date="2018-07" db="EMBL/GenBank/DDBJ databases">
        <title>Genomic Encyclopedia of Type Strains, Phase IV (KMG-IV): sequencing the most valuable type-strain genomes for metagenomic binning, comparative biology and taxonomic classification.</title>
        <authorList>
            <person name="Goeker M."/>
        </authorList>
    </citation>
    <scope>NUCLEOTIDE SEQUENCE [LARGE SCALE GENOMIC DNA]</scope>
    <source>
        <strain evidence="2 3">DSM 44290</strain>
    </source>
</reference>
<dbReference type="Pfam" id="PF12697">
    <property type="entry name" value="Abhydrolase_6"/>
    <property type="match status" value="1"/>
</dbReference>
<dbReference type="Proteomes" id="UP000254869">
    <property type="component" value="Unassembled WGS sequence"/>
</dbReference>
<dbReference type="AlphaFoldDB" id="A0A370I618"/>
<dbReference type="GO" id="GO:0003824">
    <property type="term" value="F:catalytic activity"/>
    <property type="evidence" value="ECO:0007669"/>
    <property type="project" value="InterPro"/>
</dbReference>
<dbReference type="PRINTS" id="PR00111">
    <property type="entry name" value="ABHYDROLASE"/>
</dbReference>
<sequence>MLNFPPARAPIGEFVDIGDTRAHLRRDGDPTAKTIVLLHGFAGSLHWYDRLTPLLTPRFQVVRLDLRGHGHTGGDLGLDAPSQGAAVAAVITALDLKDVAVLGHSFGADVALATAERSDRVREVILVDQAPDYDHARFPPGNGLLGHGILGPVLHRMALPAFVRIGLRYGVARGFDLIDAFDHPDQGVLDHRAMSPRMARTVLVERRRRLAARPLDVQVRTLGLPTLVIHGDRDRFYAWHIAAARYRAAGARVEIIEGAGHSPNVERPAEVARVLTEFLRPIR</sequence>
<dbReference type="SUPFAM" id="SSF53474">
    <property type="entry name" value="alpha/beta-Hydrolases"/>
    <property type="match status" value="1"/>
</dbReference>
<feature type="domain" description="AB hydrolase-1" evidence="1">
    <location>
        <begin position="35"/>
        <end position="273"/>
    </location>
</feature>
<dbReference type="PANTHER" id="PTHR43798">
    <property type="entry name" value="MONOACYLGLYCEROL LIPASE"/>
    <property type="match status" value="1"/>
</dbReference>
<dbReference type="InterPro" id="IPR050266">
    <property type="entry name" value="AB_hydrolase_sf"/>
</dbReference>
<dbReference type="PRINTS" id="PR00412">
    <property type="entry name" value="EPOXHYDRLASE"/>
</dbReference>
<evidence type="ECO:0000313" key="3">
    <source>
        <dbReference type="Proteomes" id="UP000254869"/>
    </source>
</evidence>
<keyword evidence="3" id="KW-1185">Reference proteome</keyword>
<dbReference type="RefSeq" id="WP_211335869.1">
    <property type="nucleotide sequence ID" value="NZ_QQBC01000005.1"/>
</dbReference>
<dbReference type="InterPro" id="IPR029058">
    <property type="entry name" value="AB_hydrolase_fold"/>
</dbReference>
<organism evidence="2 3">
    <name type="scientific">Nocardia pseudobrasiliensis</name>
    <dbReference type="NCBI Taxonomy" id="45979"/>
    <lineage>
        <taxon>Bacteria</taxon>
        <taxon>Bacillati</taxon>
        <taxon>Actinomycetota</taxon>
        <taxon>Actinomycetes</taxon>
        <taxon>Mycobacteriales</taxon>
        <taxon>Nocardiaceae</taxon>
        <taxon>Nocardia</taxon>
    </lineage>
</organism>
<gene>
    <name evidence="2" type="ORF">DFR76_105479</name>
</gene>
<dbReference type="InterPro" id="IPR000073">
    <property type="entry name" value="AB_hydrolase_1"/>
</dbReference>
<dbReference type="STRING" id="1210086.GCA_001613105_07715"/>
<protein>
    <submittedName>
        <fullName evidence="2">3-oxoadipate enol-lactonase</fullName>
    </submittedName>
</protein>
<evidence type="ECO:0000259" key="1">
    <source>
        <dbReference type="Pfam" id="PF12697"/>
    </source>
</evidence>
<dbReference type="EMBL" id="QQBC01000005">
    <property type="protein sequence ID" value="RDI66156.1"/>
    <property type="molecule type" value="Genomic_DNA"/>
</dbReference>